<dbReference type="SUPFAM" id="SSF53850">
    <property type="entry name" value="Periplasmic binding protein-like II"/>
    <property type="match status" value="1"/>
</dbReference>
<evidence type="ECO:0000259" key="1">
    <source>
        <dbReference type="Pfam" id="PF09084"/>
    </source>
</evidence>
<dbReference type="InterPro" id="IPR015168">
    <property type="entry name" value="SsuA/THI5"/>
</dbReference>
<organism evidence="2 3">
    <name type="scientific">Acuticoccus mangrovi</name>
    <dbReference type="NCBI Taxonomy" id="2796142"/>
    <lineage>
        <taxon>Bacteria</taxon>
        <taxon>Pseudomonadati</taxon>
        <taxon>Pseudomonadota</taxon>
        <taxon>Alphaproteobacteria</taxon>
        <taxon>Hyphomicrobiales</taxon>
        <taxon>Amorphaceae</taxon>
        <taxon>Acuticoccus</taxon>
    </lineage>
</organism>
<gene>
    <name evidence="2" type="ORF">JCR33_14875</name>
</gene>
<dbReference type="RefSeq" id="WP_198882876.1">
    <property type="nucleotide sequence ID" value="NZ_JAEKJA010000011.1"/>
</dbReference>
<dbReference type="Pfam" id="PF09084">
    <property type="entry name" value="NMT1"/>
    <property type="match status" value="1"/>
</dbReference>
<dbReference type="AlphaFoldDB" id="A0A934IIA4"/>
<protein>
    <submittedName>
        <fullName evidence="2">ABC transporter substrate-binding protein</fullName>
    </submittedName>
</protein>
<sequence length="304" mass="32544">MKIAVPDLISNSYFPALAAVELGTFREEGIDMDVEVIFPPDRAYQALREGAVDLVAASAHAALGVFPGWQGVRLLCAQSRHMYWFLVLRRDLGAARGDLAALRGLKIGAAPWVEMGLRGLLAAAGMPAEANDITIAPVPKMEGVGPNFGLMAQKALEAGLIDGFWANGMAAELAVRHGIGDVILDVRRGDGPPEARGLTFASIAASEEGLSRHPGLGEATMRAIARAHRLLREDPARAEAIGRRLFPAEEAGLIATLVTRDLPFYDTAITPDDVTSLNRFMRTMGHLERDVPWDEVVLPPGGAL</sequence>
<name>A0A934IIA4_9HYPH</name>
<dbReference type="Proteomes" id="UP000609531">
    <property type="component" value="Unassembled WGS sequence"/>
</dbReference>
<evidence type="ECO:0000313" key="3">
    <source>
        <dbReference type="Proteomes" id="UP000609531"/>
    </source>
</evidence>
<dbReference type="Gene3D" id="3.40.190.10">
    <property type="entry name" value="Periplasmic binding protein-like II"/>
    <property type="match status" value="2"/>
</dbReference>
<evidence type="ECO:0000313" key="2">
    <source>
        <dbReference type="EMBL" id="MBJ3776988.1"/>
    </source>
</evidence>
<accession>A0A934IIA4</accession>
<feature type="domain" description="SsuA/THI5-like" evidence="1">
    <location>
        <begin position="14"/>
        <end position="238"/>
    </location>
</feature>
<proteinExistence type="predicted"/>
<dbReference type="EMBL" id="JAEKJA010000011">
    <property type="protein sequence ID" value="MBJ3776988.1"/>
    <property type="molecule type" value="Genomic_DNA"/>
</dbReference>
<comment type="caution">
    <text evidence="2">The sequence shown here is derived from an EMBL/GenBank/DDBJ whole genome shotgun (WGS) entry which is preliminary data.</text>
</comment>
<reference evidence="2" key="1">
    <citation type="submission" date="2020-12" db="EMBL/GenBank/DDBJ databases">
        <title>Bacterial taxonomy.</title>
        <authorList>
            <person name="Pan X."/>
        </authorList>
    </citation>
    <scope>NUCLEOTIDE SEQUENCE</scope>
    <source>
        <strain evidence="2">B2012</strain>
    </source>
</reference>
<keyword evidence="3" id="KW-1185">Reference proteome</keyword>